<dbReference type="Pfam" id="PF01408">
    <property type="entry name" value="GFO_IDH_MocA"/>
    <property type="match status" value="1"/>
</dbReference>
<dbReference type="Gene3D" id="3.40.50.720">
    <property type="entry name" value="NAD(P)-binding Rossmann-like Domain"/>
    <property type="match status" value="1"/>
</dbReference>
<evidence type="ECO:0000313" key="6">
    <source>
        <dbReference type="Proteomes" id="UP000613974"/>
    </source>
</evidence>
<feature type="domain" description="GFO/IDH/MocA-like oxidoreductase" evidence="4">
    <location>
        <begin position="136"/>
        <end position="236"/>
    </location>
</feature>
<dbReference type="Proteomes" id="UP000613974">
    <property type="component" value="Unassembled WGS sequence"/>
</dbReference>
<dbReference type="InterPro" id="IPR055170">
    <property type="entry name" value="GFO_IDH_MocA-like_dom"/>
</dbReference>
<dbReference type="InterPro" id="IPR036291">
    <property type="entry name" value="NAD(P)-bd_dom_sf"/>
</dbReference>
<dbReference type="PANTHER" id="PTHR22604">
    <property type="entry name" value="OXIDOREDUCTASES"/>
    <property type="match status" value="1"/>
</dbReference>
<gene>
    <name evidence="5" type="ORF">Snoj_71630</name>
</gene>
<dbReference type="SUPFAM" id="SSF51735">
    <property type="entry name" value="NAD(P)-binding Rossmann-fold domains"/>
    <property type="match status" value="1"/>
</dbReference>
<accession>A0ABQ3SZQ7</accession>
<evidence type="ECO:0000313" key="5">
    <source>
        <dbReference type="EMBL" id="GHI73245.1"/>
    </source>
</evidence>
<dbReference type="RefSeq" id="WP_189738481.1">
    <property type="nucleotide sequence ID" value="NZ_BMRL01000006.1"/>
</dbReference>
<dbReference type="InterPro" id="IPR050984">
    <property type="entry name" value="Gfo/Idh/MocA_domain"/>
</dbReference>
<name>A0ABQ3SZQ7_9ACTN</name>
<keyword evidence="2" id="KW-0560">Oxidoreductase</keyword>
<feature type="domain" description="Gfo/Idh/MocA-like oxidoreductase N-terminal" evidence="3">
    <location>
        <begin position="2"/>
        <end position="116"/>
    </location>
</feature>
<evidence type="ECO:0000256" key="2">
    <source>
        <dbReference type="ARBA" id="ARBA00023002"/>
    </source>
</evidence>
<comment type="caution">
    <text evidence="5">The sequence shown here is derived from an EMBL/GenBank/DDBJ whole genome shotgun (WGS) entry which is preliminary data.</text>
</comment>
<dbReference type="Gene3D" id="3.30.360.10">
    <property type="entry name" value="Dihydrodipicolinate Reductase, domain 2"/>
    <property type="match status" value="1"/>
</dbReference>
<evidence type="ECO:0000259" key="3">
    <source>
        <dbReference type="Pfam" id="PF01408"/>
    </source>
</evidence>
<dbReference type="PANTHER" id="PTHR22604:SF105">
    <property type="entry name" value="TRANS-1,2-DIHYDROBENZENE-1,2-DIOL DEHYDROGENASE"/>
    <property type="match status" value="1"/>
</dbReference>
<evidence type="ECO:0000256" key="1">
    <source>
        <dbReference type="ARBA" id="ARBA00010928"/>
    </source>
</evidence>
<dbReference type="SUPFAM" id="SSF55347">
    <property type="entry name" value="Glyceraldehyde-3-phosphate dehydrogenase-like, C-terminal domain"/>
    <property type="match status" value="1"/>
</dbReference>
<evidence type="ECO:0000259" key="4">
    <source>
        <dbReference type="Pfam" id="PF22725"/>
    </source>
</evidence>
<keyword evidence="6" id="KW-1185">Reference proteome</keyword>
<comment type="similarity">
    <text evidence="1">Belongs to the Gfo/Idh/MocA family.</text>
</comment>
<dbReference type="GeneID" id="95591487"/>
<dbReference type="EMBL" id="BNEC01000005">
    <property type="protein sequence ID" value="GHI73245.1"/>
    <property type="molecule type" value="Genomic_DNA"/>
</dbReference>
<proteinExistence type="inferred from homology"/>
<reference evidence="6" key="1">
    <citation type="submission" date="2023-07" db="EMBL/GenBank/DDBJ databases">
        <title>Whole genome shotgun sequence of Streptomyces nojiriensis NBRC 13794.</title>
        <authorList>
            <person name="Komaki H."/>
            <person name="Tamura T."/>
        </authorList>
    </citation>
    <scope>NUCLEOTIDE SEQUENCE [LARGE SCALE GENOMIC DNA]</scope>
    <source>
        <strain evidence="6">NBRC 13794</strain>
    </source>
</reference>
<protein>
    <submittedName>
        <fullName evidence="5">Oxidoreductase</fullName>
    </submittedName>
</protein>
<dbReference type="Pfam" id="PF22725">
    <property type="entry name" value="GFO_IDH_MocA_C3"/>
    <property type="match status" value="1"/>
</dbReference>
<organism evidence="5 6">
    <name type="scientific">Streptomyces nojiriensis</name>
    <dbReference type="NCBI Taxonomy" id="66374"/>
    <lineage>
        <taxon>Bacteria</taxon>
        <taxon>Bacillati</taxon>
        <taxon>Actinomycetota</taxon>
        <taxon>Actinomycetes</taxon>
        <taxon>Kitasatosporales</taxon>
        <taxon>Streptomycetaceae</taxon>
        <taxon>Streptomyces</taxon>
    </lineage>
</organism>
<sequence length="324" mass="34818">MLNWGFIGAGQVARVAMAPAVHRSRLGTLRIAAGRELRRAELLAPQKATTDYEDVLADDAVDVVYISLSNESHVAWCVKALRAGKHVLCEKPLALSTAQVDRIAEAADRAGRTVSEAMWYRWHPRMRSAERIAASLGPGAHTDATFAVHRADHGNYRWDPARGGGALHDLGGYVLSAVLAVNGWQAPRIVSSAMTTGPTGIDTSTTASLAWDNGATAAVHVSFTAERPREVLELRGAGEQLSLPDWPFSAVAQDTVHLVHRDTSGRETVTAYSDVNAYRLMVDEFNRVAGGESGGRDWTMPLAESRAVAALSEAVAREASSKEN</sequence>
<dbReference type="InterPro" id="IPR000683">
    <property type="entry name" value="Gfo/Idh/MocA-like_OxRdtase_N"/>
</dbReference>